<feature type="domain" description="Beta-lactamase-related" evidence="2">
    <location>
        <begin position="49"/>
        <end position="393"/>
    </location>
</feature>
<dbReference type="Gene3D" id="3.40.710.10">
    <property type="entry name" value="DD-peptidase/beta-lactamase superfamily"/>
    <property type="match status" value="1"/>
</dbReference>
<dbReference type="PANTHER" id="PTHR46825:SF9">
    <property type="entry name" value="BETA-LACTAMASE-RELATED DOMAIN-CONTAINING PROTEIN"/>
    <property type="match status" value="1"/>
</dbReference>
<dbReference type="SUPFAM" id="SSF56601">
    <property type="entry name" value="beta-lactamase/transpeptidase-like"/>
    <property type="match status" value="1"/>
</dbReference>
<evidence type="ECO:0000259" key="2">
    <source>
        <dbReference type="Pfam" id="PF00144"/>
    </source>
</evidence>
<reference evidence="3 4" key="1">
    <citation type="submission" date="2020-03" db="EMBL/GenBank/DDBJ databases">
        <title>Draft Genome Sequence of Cudoniella acicularis.</title>
        <authorList>
            <person name="Buettner E."/>
            <person name="Kellner H."/>
        </authorList>
    </citation>
    <scope>NUCLEOTIDE SEQUENCE [LARGE SCALE GENOMIC DNA]</scope>
    <source>
        <strain evidence="3 4">DSM 108380</strain>
    </source>
</reference>
<dbReference type="InterPro" id="IPR012338">
    <property type="entry name" value="Beta-lactam/transpept-like"/>
</dbReference>
<keyword evidence="4" id="KW-1185">Reference proteome</keyword>
<dbReference type="Proteomes" id="UP000566819">
    <property type="component" value="Unassembled WGS sequence"/>
</dbReference>
<comment type="similarity">
    <text evidence="1">Belongs to the peptidase S12 family.</text>
</comment>
<evidence type="ECO:0000313" key="4">
    <source>
        <dbReference type="Proteomes" id="UP000566819"/>
    </source>
</evidence>
<evidence type="ECO:0000256" key="1">
    <source>
        <dbReference type="ARBA" id="ARBA00038215"/>
    </source>
</evidence>
<evidence type="ECO:0000313" key="3">
    <source>
        <dbReference type="EMBL" id="KAF4633158.1"/>
    </source>
</evidence>
<protein>
    <recommendedName>
        <fullName evidence="2">Beta-lactamase-related domain-containing protein</fullName>
    </recommendedName>
</protein>
<dbReference type="EMBL" id="JAAMPI010000283">
    <property type="protein sequence ID" value="KAF4633158.1"/>
    <property type="molecule type" value="Genomic_DNA"/>
</dbReference>
<comment type="caution">
    <text evidence="3">The sequence shown here is derived from an EMBL/GenBank/DDBJ whole genome shotgun (WGS) entry which is preliminary data.</text>
</comment>
<gene>
    <name evidence="3" type="ORF">G7Y89_g4960</name>
</gene>
<organism evidence="3 4">
    <name type="scientific">Cudoniella acicularis</name>
    <dbReference type="NCBI Taxonomy" id="354080"/>
    <lineage>
        <taxon>Eukaryota</taxon>
        <taxon>Fungi</taxon>
        <taxon>Dikarya</taxon>
        <taxon>Ascomycota</taxon>
        <taxon>Pezizomycotina</taxon>
        <taxon>Leotiomycetes</taxon>
        <taxon>Helotiales</taxon>
        <taxon>Tricladiaceae</taxon>
        <taxon>Cudoniella</taxon>
    </lineage>
</organism>
<dbReference type="InterPro" id="IPR050491">
    <property type="entry name" value="AmpC-like"/>
</dbReference>
<dbReference type="PANTHER" id="PTHR46825">
    <property type="entry name" value="D-ALANYL-D-ALANINE-CARBOXYPEPTIDASE/ENDOPEPTIDASE AMPH"/>
    <property type="match status" value="1"/>
</dbReference>
<dbReference type="Pfam" id="PF00144">
    <property type="entry name" value="Beta-lactamase"/>
    <property type="match status" value="1"/>
</dbReference>
<dbReference type="OrthoDB" id="5946976at2759"/>
<dbReference type="InterPro" id="IPR001466">
    <property type="entry name" value="Beta-lactam-related"/>
</dbReference>
<proteinExistence type="inferred from homology"/>
<name>A0A8H4RP70_9HELO</name>
<dbReference type="AlphaFoldDB" id="A0A8H4RP70"/>
<accession>A0A8H4RP70</accession>
<sequence>MSSFQQTFEALDPSFLAILDISNTARCSILCRAQHEETHATYHKPATGQAQRDPQRDEDLLFQCASLFKVFIAACLVIIIDKLSLDPSTTRYRKLEGAWDKPFTVVFNNLVEVENNKMRPLPGDPSVLQVLLHYSGVYDINHILLAPDGTPLQCFRDVIDRISQYAKDTRDQQVEGESRIRYSNANYILLALLIDKASGSLNEFLKEYIFKPFKMERTFLSLEDLHSHSNESQRQSHVVSSDGRRRIFRPGTTLGLFDVVEIAWLGPYTSAADLGRFFRGLLSAMDGESIGLFDKAVSQSLGASISRINKQAGYTPCGLYTSLNSTGPGSHSLNRLISPDSNLKIHVLGKTPSGEEISAFYLAGSATGWAGTVYFLPNKRTFVVVLTNTSGPLDASDLISRLCLQGIFDLRPRKVSSWDVSNYLPSRSTMASAEQYRAHYVALAGQIFNENALKIKEYEQLDDQPDTPTSDCPDLPGKYFCIRNGQYLHVIDWKGEDNEKTEGVLRVVIQSGTKSCQKLRFTKRGEKFRICSPETFFDLAIDCFDAWKNLEFEVERDDAGIKSLSRQGVHLKDFFVQEKP</sequence>